<dbReference type="InterPro" id="IPR016187">
    <property type="entry name" value="CTDL_fold"/>
</dbReference>
<dbReference type="SUPFAM" id="SSF56436">
    <property type="entry name" value="C-type lectin-like"/>
    <property type="match status" value="1"/>
</dbReference>
<dbReference type="InterPro" id="IPR042095">
    <property type="entry name" value="SUMF_sf"/>
</dbReference>
<dbReference type="InterPro" id="IPR005532">
    <property type="entry name" value="SUMF_dom"/>
</dbReference>
<comment type="caution">
    <text evidence="2">The sequence shown here is derived from an EMBL/GenBank/DDBJ whole genome shotgun (WGS) entry which is preliminary data.</text>
</comment>
<dbReference type="PANTHER" id="PTHR23150:SF19">
    <property type="entry name" value="FORMYLGLYCINE-GENERATING ENZYME"/>
    <property type="match status" value="1"/>
</dbReference>
<dbReference type="EMBL" id="JBHPBY010000382">
    <property type="protein sequence ID" value="MFC1852874.1"/>
    <property type="molecule type" value="Genomic_DNA"/>
</dbReference>
<evidence type="ECO:0000259" key="1">
    <source>
        <dbReference type="Pfam" id="PF03781"/>
    </source>
</evidence>
<keyword evidence="3" id="KW-1185">Reference proteome</keyword>
<gene>
    <name evidence="2" type="ORF">ACFL27_21965</name>
</gene>
<protein>
    <submittedName>
        <fullName evidence="2">Formylglycine-generating enzyme family protein</fullName>
    </submittedName>
</protein>
<dbReference type="InterPro" id="IPR051043">
    <property type="entry name" value="Sulfatase_Mod_Factor_Kinase"/>
</dbReference>
<proteinExistence type="predicted"/>
<evidence type="ECO:0000313" key="3">
    <source>
        <dbReference type="Proteomes" id="UP001594351"/>
    </source>
</evidence>
<feature type="domain" description="Sulfatase-modifying factor enzyme-like" evidence="1">
    <location>
        <begin position="147"/>
        <end position="416"/>
    </location>
</feature>
<dbReference type="PANTHER" id="PTHR23150">
    <property type="entry name" value="SULFATASE MODIFYING FACTOR 1, 2"/>
    <property type="match status" value="1"/>
</dbReference>
<dbReference type="Pfam" id="PF03781">
    <property type="entry name" value="FGE-sulfatase"/>
    <property type="match status" value="1"/>
</dbReference>
<accession>A0ABV6Z363</accession>
<dbReference type="Gene3D" id="3.90.1580.10">
    <property type="entry name" value="paralog of FGE (formylglycine-generating enzyme)"/>
    <property type="match status" value="1"/>
</dbReference>
<evidence type="ECO:0000313" key="2">
    <source>
        <dbReference type="EMBL" id="MFC1852874.1"/>
    </source>
</evidence>
<name>A0ABV6Z363_UNCC1</name>
<dbReference type="PROSITE" id="PS51257">
    <property type="entry name" value="PROKAR_LIPOPROTEIN"/>
    <property type="match status" value="1"/>
</dbReference>
<reference evidence="2 3" key="1">
    <citation type="submission" date="2024-09" db="EMBL/GenBank/DDBJ databases">
        <title>Laminarin stimulates single cell rates of sulfate reduction while oxygen inhibits transcriptomic activity in coastal marine sediment.</title>
        <authorList>
            <person name="Lindsay M."/>
            <person name="Orcutt B."/>
            <person name="Emerson D."/>
            <person name="Stepanauskas R."/>
            <person name="D'Angelo T."/>
        </authorList>
    </citation>
    <scope>NUCLEOTIDE SEQUENCE [LARGE SCALE GENOMIC DNA]</scope>
    <source>
        <strain evidence="2">SAG AM-311-K15</strain>
    </source>
</reference>
<dbReference type="Proteomes" id="UP001594351">
    <property type="component" value="Unassembled WGS sequence"/>
</dbReference>
<sequence length="419" mass="45724">MDKKWGIVSLIIVLSIAFIFSCFEEEGLDVSGQIMFSINLTRSMIETNDITHVRLSVYRNSAVVWGPQTCDVDAGSADIAGLPPGDGYSVYVEALDSSGARVCDGWSQTFSLAAGQSITLEPIDLECVSFPGNSGDLYAVDPIVGNMRLVNAGTFVQGSPADEPCRYSDETRFTHTLTRSVAVMETEVTRQMWADLKAVQSSLPSDPTDTNYSSGMSNPAQNMTWYETILFANLLSVRNSLTGCYYTDAGFTTPIDASNYTSGPFYCNFGASGYRLLSEGEWEYAARAGTTTPFSCNETNYTSGNCSSCTAGTHPTLEQYAVYCANDNNQSEAVGSKLPNPWNLKDMHGNVREWCWDWYNSTYPSDTADYTGPGSGSNRVSRGGSWFGNAKICRSADRDYYTPPSHGSLLGFRLVRSVN</sequence>
<organism evidence="2 3">
    <name type="scientific">candidate division CSSED10-310 bacterium</name>
    <dbReference type="NCBI Taxonomy" id="2855610"/>
    <lineage>
        <taxon>Bacteria</taxon>
        <taxon>Bacteria division CSSED10-310</taxon>
    </lineage>
</organism>